<evidence type="ECO:0000259" key="1">
    <source>
        <dbReference type="Pfam" id="PF00534"/>
    </source>
</evidence>
<keyword evidence="4" id="KW-1185">Reference proteome</keyword>
<evidence type="ECO:0000313" key="3">
    <source>
        <dbReference type="EMBL" id="GHD64878.1"/>
    </source>
</evidence>
<keyword evidence="3" id="KW-0808">Transferase</keyword>
<dbReference type="SUPFAM" id="SSF53756">
    <property type="entry name" value="UDP-Glycosyltransferase/glycogen phosphorylase"/>
    <property type="match status" value="1"/>
</dbReference>
<dbReference type="InterPro" id="IPR001296">
    <property type="entry name" value="Glyco_trans_1"/>
</dbReference>
<dbReference type="Pfam" id="PF00534">
    <property type="entry name" value="Glycos_transf_1"/>
    <property type="match status" value="1"/>
</dbReference>
<evidence type="ECO:0000313" key="4">
    <source>
        <dbReference type="Proteomes" id="UP000604737"/>
    </source>
</evidence>
<feature type="domain" description="Glycosyl transferase family 1" evidence="1">
    <location>
        <begin position="194"/>
        <end position="341"/>
    </location>
</feature>
<dbReference type="Proteomes" id="UP000604737">
    <property type="component" value="Unassembled WGS sequence"/>
</dbReference>
<dbReference type="GO" id="GO:0016740">
    <property type="term" value="F:transferase activity"/>
    <property type="evidence" value="ECO:0007669"/>
    <property type="project" value="UniProtKB-KW"/>
</dbReference>
<dbReference type="Pfam" id="PF13439">
    <property type="entry name" value="Glyco_transf_4"/>
    <property type="match status" value="1"/>
</dbReference>
<dbReference type="RefSeq" id="WP_229797572.1">
    <property type="nucleotide sequence ID" value="NZ_BMYO01000006.1"/>
</dbReference>
<proteinExistence type="predicted"/>
<name>A0ABQ3H0Z5_9NEIS</name>
<feature type="domain" description="Glycosyltransferase subfamily 4-like N-terminal" evidence="2">
    <location>
        <begin position="18"/>
        <end position="181"/>
    </location>
</feature>
<dbReference type="PANTHER" id="PTHR12526:SF623">
    <property type="entry name" value="WABG"/>
    <property type="match status" value="1"/>
</dbReference>
<dbReference type="EMBL" id="BMYO01000006">
    <property type="protein sequence ID" value="GHD64878.1"/>
    <property type="molecule type" value="Genomic_DNA"/>
</dbReference>
<evidence type="ECO:0000259" key="2">
    <source>
        <dbReference type="Pfam" id="PF13439"/>
    </source>
</evidence>
<accession>A0ABQ3H0Z5</accession>
<comment type="caution">
    <text evidence="3">The sequence shown here is derived from an EMBL/GenBank/DDBJ whole genome shotgun (WGS) entry which is preliminary data.</text>
</comment>
<protein>
    <submittedName>
        <fullName evidence="3">Glycosyl transferase family 1</fullName>
    </submittedName>
</protein>
<dbReference type="PANTHER" id="PTHR12526">
    <property type="entry name" value="GLYCOSYLTRANSFERASE"/>
    <property type="match status" value="1"/>
</dbReference>
<sequence length="381" mass="42127">MTAPIRLAIVRQKYNPHGGAERFVARALDALAARGALDVTLLARQWQQGDSSWHSETVNPRYSGRLGRDRGFARAVQKRLKNFDLVQSHERIPGAAIFRAGDGVHAVWLEQLSRVQGLSARLIRFFSPYHSYVCQAETEMFRHPALQTVICNSKLVRDEIADRFAVPDHKLELIYNGVDTDAFHPDLVRHRVAMRDEWQVPQDAPLLAYVGSGFARKGVATALEAIVPHPGVHLVIAGADKHAKRYRKLAETLGVAARVRFLGGVADVKPVYGAADALILPTLYDPFPNVCVEAFAAGLPVFTSPMCGAAEWISEGVNGWTNDALDVEGYRSAVGIWLARRDEWPALRMAARKTAEPHTLARMAGELEALYARLLARTDQT</sequence>
<organism evidence="3 4">
    <name type="scientific">Jeongeupia chitinilytica</name>
    <dbReference type="NCBI Taxonomy" id="1041641"/>
    <lineage>
        <taxon>Bacteria</taxon>
        <taxon>Pseudomonadati</taxon>
        <taxon>Pseudomonadota</taxon>
        <taxon>Betaproteobacteria</taxon>
        <taxon>Neisseriales</taxon>
        <taxon>Chitinibacteraceae</taxon>
        <taxon>Jeongeupia</taxon>
    </lineage>
</organism>
<reference evidence="4" key="1">
    <citation type="journal article" date="2019" name="Int. J. Syst. Evol. Microbiol.">
        <title>The Global Catalogue of Microorganisms (GCM) 10K type strain sequencing project: providing services to taxonomists for standard genome sequencing and annotation.</title>
        <authorList>
            <consortium name="The Broad Institute Genomics Platform"/>
            <consortium name="The Broad Institute Genome Sequencing Center for Infectious Disease"/>
            <person name="Wu L."/>
            <person name="Ma J."/>
        </authorList>
    </citation>
    <scope>NUCLEOTIDE SEQUENCE [LARGE SCALE GENOMIC DNA]</scope>
    <source>
        <strain evidence="4">KCTC 23701</strain>
    </source>
</reference>
<gene>
    <name evidence="3" type="ORF">GCM10007350_24750</name>
</gene>
<dbReference type="InterPro" id="IPR028098">
    <property type="entry name" value="Glyco_trans_4-like_N"/>
</dbReference>
<dbReference type="CDD" id="cd03801">
    <property type="entry name" value="GT4_PimA-like"/>
    <property type="match status" value="1"/>
</dbReference>
<dbReference type="Gene3D" id="3.40.50.2000">
    <property type="entry name" value="Glycogen Phosphorylase B"/>
    <property type="match status" value="2"/>
</dbReference>